<reference evidence="6 7" key="1">
    <citation type="submission" date="2017-02" db="EMBL/GenBank/DDBJ databases">
        <authorList>
            <person name="Peterson S.W."/>
        </authorList>
    </citation>
    <scope>NUCLEOTIDE SEQUENCE [LARGE SCALE GENOMIC DNA]</scope>
    <source>
        <strain evidence="6 7">ATCC 700028</strain>
    </source>
</reference>
<sequence length="415" mass="47278">MKKFILSSLLLSIAVMVTGCGSEKQENGKKTLKLALWDANQKPVIEEILKKYEEKNPNVKIIVEITPFSQYWTKLETAATGEQLQDIFWINAPHFKKYVQGNMLLPLDDLVESKKIESSKFPQGMIKMYTYNKKLYAAPKDIDTTALWYNKDIFNKYNIDLPNENWTWENMIDAAKEIKVKSGLYGLAFSFEGQEDYYEIVSQFGGRILSEDKKTSGYGMEETKNAIGEIQNLIKEGVIPTLEEVADTKSSDLFQSEKVAMTYSGSWMITPYMKNEIINKKIDIAKLPIKKKDAAIIHGLGYGIYSKTKYPEIAKEVVAFLSSKTAHDIQGKSGIVIPARIDSQKLWENSYENLNLKGYSKMLPNGIEYPASLNTAKWEEIQREYLNKVWLGEMDAPNACDEINKKINEILASEN</sequence>
<keyword evidence="6" id="KW-0813">Transport</keyword>
<name>A0A1T4M904_9FUSO</name>
<keyword evidence="4" id="KW-0564">Palmitate</keyword>
<dbReference type="AlphaFoldDB" id="A0A1T4M904"/>
<keyword evidence="2" id="KW-0732">Signal</keyword>
<evidence type="ECO:0000256" key="1">
    <source>
        <dbReference type="ARBA" id="ARBA00022475"/>
    </source>
</evidence>
<dbReference type="Gene3D" id="3.40.190.10">
    <property type="entry name" value="Periplasmic binding protein-like II"/>
    <property type="match status" value="1"/>
</dbReference>
<dbReference type="Pfam" id="PF01547">
    <property type="entry name" value="SBP_bac_1"/>
    <property type="match status" value="1"/>
</dbReference>
<dbReference type="SUPFAM" id="SSF53850">
    <property type="entry name" value="Periplasmic binding protein-like II"/>
    <property type="match status" value="1"/>
</dbReference>
<keyword evidence="6" id="KW-0762">Sugar transport</keyword>
<dbReference type="OrthoDB" id="9764112at2"/>
<organism evidence="6 7">
    <name type="scientific">Cetobacterium ceti</name>
    <dbReference type="NCBI Taxonomy" id="180163"/>
    <lineage>
        <taxon>Bacteria</taxon>
        <taxon>Fusobacteriati</taxon>
        <taxon>Fusobacteriota</taxon>
        <taxon>Fusobacteriia</taxon>
        <taxon>Fusobacteriales</taxon>
        <taxon>Fusobacteriaceae</taxon>
        <taxon>Cetobacterium</taxon>
    </lineage>
</organism>
<protein>
    <submittedName>
        <fullName evidence="6">Multiple sugar transport system substrate-binding protein</fullName>
    </submittedName>
</protein>
<keyword evidence="3" id="KW-0472">Membrane</keyword>
<dbReference type="EMBL" id="FUWX01000008">
    <property type="protein sequence ID" value="SJZ63479.1"/>
    <property type="molecule type" value="Genomic_DNA"/>
</dbReference>
<dbReference type="CDD" id="cd13585">
    <property type="entry name" value="PBP2_TMBP_like"/>
    <property type="match status" value="1"/>
</dbReference>
<dbReference type="InterPro" id="IPR050490">
    <property type="entry name" value="Bact_solute-bd_prot1"/>
</dbReference>
<dbReference type="PROSITE" id="PS51257">
    <property type="entry name" value="PROKAR_LIPOPROTEIN"/>
    <property type="match status" value="1"/>
</dbReference>
<evidence type="ECO:0000256" key="2">
    <source>
        <dbReference type="ARBA" id="ARBA00022729"/>
    </source>
</evidence>
<gene>
    <name evidence="6" type="ORF">SAMN02745174_01107</name>
</gene>
<evidence type="ECO:0000313" key="6">
    <source>
        <dbReference type="EMBL" id="SJZ63479.1"/>
    </source>
</evidence>
<evidence type="ECO:0000256" key="4">
    <source>
        <dbReference type="ARBA" id="ARBA00023139"/>
    </source>
</evidence>
<proteinExistence type="predicted"/>
<keyword evidence="5" id="KW-0449">Lipoprotein</keyword>
<dbReference type="PANTHER" id="PTHR43649:SF33">
    <property type="entry name" value="POLYGALACTURONAN_RHAMNOGALACTURONAN-BINDING PROTEIN YTCQ"/>
    <property type="match status" value="1"/>
</dbReference>
<evidence type="ECO:0000313" key="7">
    <source>
        <dbReference type="Proteomes" id="UP000191153"/>
    </source>
</evidence>
<dbReference type="STRING" id="180163.SAMN02745174_01107"/>
<dbReference type="InterPro" id="IPR006059">
    <property type="entry name" value="SBP"/>
</dbReference>
<keyword evidence="1" id="KW-1003">Cell membrane</keyword>
<dbReference type="Proteomes" id="UP000191153">
    <property type="component" value="Unassembled WGS sequence"/>
</dbReference>
<dbReference type="RefSeq" id="WP_078693608.1">
    <property type="nucleotide sequence ID" value="NZ_FUWX01000008.1"/>
</dbReference>
<accession>A0A1T4M904</accession>
<dbReference type="PANTHER" id="PTHR43649">
    <property type="entry name" value="ARABINOSE-BINDING PROTEIN-RELATED"/>
    <property type="match status" value="1"/>
</dbReference>
<evidence type="ECO:0000256" key="3">
    <source>
        <dbReference type="ARBA" id="ARBA00023136"/>
    </source>
</evidence>
<keyword evidence="7" id="KW-1185">Reference proteome</keyword>
<evidence type="ECO:0000256" key="5">
    <source>
        <dbReference type="ARBA" id="ARBA00023288"/>
    </source>
</evidence>